<feature type="domain" description="Carrier" evidence="6">
    <location>
        <begin position="961"/>
        <end position="1038"/>
    </location>
</feature>
<dbReference type="Gene3D" id="3.40.50.12780">
    <property type="entry name" value="N-terminal domain of ligase-like"/>
    <property type="match status" value="1"/>
</dbReference>
<dbReference type="PROSITE" id="PS00012">
    <property type="entry name" value="PHOSPHOPANTETHEINE"/>
    <property type="match status" value="5"/>
</dbReference>
<dbReference type="GO" id="GO:0003824">
    <property type="term" value="F:catalytic activity"/>
    <property type="evidence" value="ECO:0007669"/>
    <property type="project" value="InterPro"/>
</dbReference>
<dbReference type="CDD" id="cd05930">
    <property type="entry name" value="A_NRPS"/>
    <property type="match status" value="3"/>
</dbReference>
<dbReference type="GO" id="GO:0043041">
    <property type="term" value="P:amino acid activation for nonribosomal peptide biosynthetic process"/>
    <property type="evidence" value="ECO:0007669"/>
    <property type="project" value="TreeGrafter"/>
</dbReference>
<dbReference type="InterPro" id="IPR036736">
    <property type="entry name" value="ACP-like_sf"/>
</dbReference>
<dbReference type="Pfam" id="PF13193">
    <property type="entry name" value="AMP-binding_C"/>
    <property type="match status" value="5"/>
</dbReference>
<dbReference type="InterPro" id="IPR023213">
    <property type="entry name" value="CAT-like_dom_sf"/>
</dbReference>
<dbReference type="Gene3D" id="3.30.559.10">
    <property type="entry name" value="Chloramphenicol acetyltransferase-like domain"/>
    <property type="match status" value="5"/>
</dbReference>
<dbReference type="InterPro" id="IPR020806">
    <property type="entry name" value="PKS_PP-bd"/>
</dbReference>
<feature type="compositionally biased region" description="Basic and acidic residues" evidence="5">
    <location>
        <begin position="5458"/>
        <end position="5474"/>
    </location>
</feature>
<evidence type="ECO:0000256" key="1">
    <source>
        <dbReference type="ARBA" id="ARBA00001957"/>
    </source>
</evidence>
<sequence>MYNSAAVARVTGELDQDALAAALLDVVGRHESLRTVFPATDGEPYQHIVTPETLDWRLQTADLSAATPDELNAAIDERARYAFDLATDAPIRAWLLRTGADEHVLVLVLHHIASDGWSLGPLARDISTAYTARRDGREPDWEPLPVQYADYALWQREVLGDANDPESLISRQVDYWRQALAGIPDELALPADRPRPSVASHRGHSRNFAVPAEVHARLVELARAEGVTVFMVLQAALAVLLSGLGAGADIPIGSAVAGRTDEGLDDLVGCFVNTLVVRTDLSGDPTFRDVLARVRGRSLEALAHQDVPFERLVEELAPSRSLARHPLFQIVLTTHAMGEAALELDGVEVELLPVDRPAAKFDLDVMVGETRDARGRPAGLRGAVTAAADLFDPETVESIAGRWARILHQLVAAPDRRLREMQVLTGAERRRVLEEWNDTATEAPGALPTTVEGFEERVRRSPGAVAVVAGGVEVSFGELDARANRLARYLTGLGVGPESVVGLCLPRGVDMVAAILGVWKAGAAYVPVDAGLPVERIAFMLADSRAVLLLGMEDVVGDLPAGRVRVVALDDPLTAMQLGQLEDGPLVDGPELLAQHTAYVIYTSGSTGRPKGVAVTHGGLANYVTSVPGRLGWGEPGERYGLLQAQVTDLGNTVVFTALTTGGELHILDADAVVDAHAVAEYVREHRIDHVKAVPSHLAALSSVAGIGPVLPRKSLVLGGEGAAADWVREVVDTDSCAVFNHYGPTETTIGVLTDGVDGQSVTQGVVPVGTPVANTRVFVLDEWLRPVAPGVTGELYVAGAQLARGYVGNGPLTSERFVASPFRRGERMYRTGDRVRWTSDGKVVFAGRADDQVKIRGFRIEPGEIETVLAAHPEVDRAVVVAREDTPGDTRLIAYAVPADPDDVLDEAQLKAFASARLPEYMVPSAVVVLDSLPLTSNGKLDRKALPAPEYAASGGVSRAPANAREEALCTAFAQVLGLAQESVGVDDDFFALGGHSLLAVRLISRIRALLGIELEIRVLFQTPTPAGLAAHLEADDTGPARPELTAGERPERVPLSFAQRRLWFLAQLEGPNPSYNLPVVLRLTGELDADTLAVALRDVIGRHEALRTTFPAVDGEPYQRIVPSEELHWQLEYLDLTSGSQDDVVNAVAERVRHVFDIAHDIPIRGTLLQTSEDEYVLVLLLHHIATDGWSMSPLAHDLSRAYAARRHGERPEWTPLPVQYADYTLWQRELLGDEDDPDSIGSRQMTYWRGALRDTPEELALPYDHQRPATATHRAHSLPLQVPAEVHSGLAELARSEGVTVFMVLQAALAVLLSRLGAGTDIPIGSAVAGRTDEGLDDLVGCFLNTLVVRTDLSGDPTFRDVLARVRERSLEALDNQDVPFERLVEELAPSRSMARHPLFQVVLTKQNTVEAVLDLDGVHVEPVSATRRWAKFDLDVMFAETHDAQGRPAGLRGAMTVAADLFEPASLESITTWWVRVLEQVAATPDASVHGIELLTGAELWRVLGEWNDTAVERADASVVALFEERVRRSPGAVAVVAGGVEVSFGELDARANRLARYLTGLGVGPESVVGLCLPRGVDMVAAILGVWKAGAAYVPVDAGLPVERIAFMLADSRAVLLLGMEDVVGDLPAGRVRVVALDDPLTVMQLEAAEPIAPGVEVSAEGLAYVIYTSGSTGRPKGVAVTHGGLANYVTSVPGRLGWGEPGERYGLLQAQVTDLGNTVVFTALTTGGELHILDADAVVDAHAVAEYVREHRIDHVKAVPSHLAALSSVAGIGPVLPRKSLVLGGEAAAAEWVREVVDTDSCAVFNHYGPTETTIGVLTTVLDRESVTARAVPVGSPVANTRVFVLDEWLRPVAPGVTGELYVAGDQLARGYVGNGPLTSERFVASPFRRGERMYRTGDRVRWTAQGQLAFAGRADDQVKIRGFRIEPGEVETVLAAHPEVDRAVVVAREDTPGDTRLVAYVVAADPEDTPDGAQVKAFAAARLPEYMVPSAVVALDALPLTSNGKLDRKALPAPEYAASGGVSRAPANAREEALCTAFAQVLGLASESVGVDDDFFALGGHSLLAVRLISRIRALLGIEVEIRVLFQTPTPAGLAAELEADDTGRARPDLTAGERPERVPLSFAQQRLWFLGQLEGPSPTYNIPMVLRLSADVDRAALSAALRDVIGRHEVLRTTFPAVDGEPYQRITPLDELDWDLEVVDLTGTSDDGVTAAIAERARYPFDLDAELPIRGWLLETGAGECVLVLAVHHIASDGWSKGPLARDLSVAYAARCDGGRVPEWEPLAVQYADYALWQRELLGDEDDPESRLARQIEYWRGALAGAPEELALPTDRPRPAVASYRGHATEFAVSAEVHARLAEMARAEGVTVFMVLQAGLAVLLSRLGAGTDLPIGSAVAGRTDEGLDDVVGFFINTLVIRTDLTGDPTFQDVLARVRERSLEALAHQDVPFERLVEELSPSRSLARHPLFQVMLTLQNLDEQQPADLPDVRLPVVAGVSGAAGALTAVSKFDLDVVVRELLTPDGGPAGLRGSLGGAADLFDAESVAALAERWVRVLEQVAAAPERRLRDLQVLSDAESRRAVEEWSAAEDIGSAPSVIELFEAQVLRTPDGPALLGDGVEVSYAELDARANRLARHLLGRGVGAESVVAVVLDRGADLIAALLGVLKAGAAYLPIDPQQPAERLGYMLADSGARHVVTSRARTRLLDAAAVATELSRTVVDDPEVAKEIARRDAVAVTEGERGGAVLAEQAAYVIYTSGSTGRPKGVVLSHVGAVNLARAQVRRLGVEPGSRVLQFASVGFDAATSELLMALTAGAALVVAPAEALAPGVGLAEVVARWRVSHATLPPAVLAVEQEADYSCVRTLVSAGSALDARLAARWAQDRELVNAYGPTETTVCATMSAPPAGEGAAGVAGPAVGAGGAAGLVDLGSPIANTRVFVLDEWLRPVAPGVTGELYVAGAQLARGYAGNGALTSERFTACPYPLNGSGERMYRTGDRVRRTSDGRLVFAGRADDQVKIRGFRIEPGEVQTVVAEHPGVAQAAVVARADAVDELRLVAYVVPVAGTGDGVRVGTDQARRTLPEGVRSLVRERLPEYMVPSAVVVLDALPLTVNGKVDRAALPAPEYDGGGSGRAPADVREELLCAAFAQVLGVESVGVDDDFFALGGHSLLAARLISRIRVLLGTEVAIRSLFQTPTPAGIAALVAGREAEGTARPALTASRERPERVPLSFAQQRLWFLGQLEGGGLGTYNTPSVLRLSGAVDQVALEAALRDVIGRHEVLRTVFPVVDGEPYQRVVPVGELDWHLEVVDLVGAPAEKMSAKKMSADGASTDDPTADAVAERARHAFDLAVEVPIRASLLRTGADEWVLVLVVHHIASDGWSMGPLARDLTAAYAARCDGGRLPQWAPLPVQYADYALWQRELLGDESDPDSLLSRQVGYWREALADAPEELELPFDRPRPAVAGHRAHNVHVDLTAETHARLVELAKAEGVTVFMVLHAALAVLLSRLGAGEDIPIGSAVAGRTDEGLDDLVGFFVNTLVIRTDLSGDPTFRDVLVRVRERSLEALAHQDVPFERLVQELAPTRSLARHPLFQVTLNLQNLEQTAVDSAVSTTADAGPASRLPVVEEPPGDAGELTAVSKFDLEVVARETRDEQRRPNGLRLSVSGAVDVFDEASVEGVAERLVRVLEQVVAAPGDRVRQVGVLSEAEFHQVVEEWNDTAVRPPTESVVDGFERWVSRAPERVAVVGGDGAELTYADLDARANGVARRLADLGVGPESTVGVVLDRGIDLVVALLAVWKAGAAFVPVDPEYPAERTAFMLADSAAACVLTSSIYASRVTGLPSIEVADIGPAAEFAPPAERGLAGHRPADRSPDGLAYVMYTSGSTGRPKGVAVTHGDVAALVSDRCWGLTPESAVLFHAPHVFDVSVYEVWAPLVAGARVVVAPAGRVDGALIRGCGASHVHVTAGLFRVLAAEAPECFAGTVEVLTGGDVVPAPAVDRVLRACPDVRVRHLYGPTEVTLCATQAQVSEPVGPVLPIGRPLDGVRALVLDDSLHPVPAGVVGELYVAGAGLARGYVDRPGLTADRFVACPYPLDGSGVGSAERMYRTGDRVRWTADGQLLFGGRADDQIKIRGFRIEPGEVEAALLAHPDVVQAAVVAREDTPGDTRLVAYAVPVSVTDTGIDVDLATDGVGLREFLAARLPEYMVPSAVLVLDGLPLTSNGKLDRKALPAPRFTTDTPSRVPANAREEVLCQVFADVLNTDTETVGVDDDFFALGGHSLLAVRLVERLRVRGLVVSVGALFEAPTPAGLAAVAEAVEAAGTAGPTSDVAVVAVAAGGIPVGTSRITPEMVPLVGLSEAEIEQVASSVPGGAAKVADIYPLAPLQEGLLFHHLLAEDGVDAYVTVVVLEFDDGPRLDAFTAALQQVVDRHDVYRTSVVWEGVAEPVQVVWREARLHVASVDLAPETVADPVADLIGAVGRSMDLAAAPLMDVHTARTADGRQLGLLRMHHLVQDHTGMALLLQEVRAFMRGEGALLPAPVPFRDFVAQARTEVSAEEHGAYFAALLGEVTEPTAPFGLLDVRGDGREVERAHRPVADSVATRVRQVARRLGVSPATVWHVAWARVLAAVSGRDDVVFGTVLLGRMSAGAGADRALGLFMNTLPARVETRGVGVKAAVAAMRAQLAGLVAHEHAPLAVAQQASGIAGDAPLFTSLFNYRHSDRAQDVDGYADDSLGIRAVSTEQHDNYPLSVSVSDMGDRGYALSVGATAPADAELVADLVHTAVDNLSAALGAALDGGPDTQLAAVDVLDATQREQVLRRWNDTTTSAPATEASTTHRPGPDTVLDRFEAQVRRTPEAVAVVADGTELSYAELDVRANRLAHRLVAQGVGPESVVAVVMDRGMDVTAALLGVWKAGAAYLPLDPQQSAERLGHLLADSGTTCVLTSRSVRAVLPEAGADAGAATSVLVVDDPVTAVRLAELPGTPPTPQDGGARALPNQSAYFVYTSGSTGRPKGVVVTHRGLANYVTAVPERLGWGGFGERYGLLQAQVTDLGNTVVFTSLTTGGLLHILGAETVVDAEAVARYLREHRIDHLKAVPSHLAALSAEAGIGPILPRKSLVLGGEAASPDWVREVVETGGCAVFNHYGPTETTVGVLTTALDGDTLASGDLPVGAPLANTRAFVLDRWLRPVAPGVTGELYLAGAQLARGYVGDEPQTAERFVACPYPVDGSGERMYRTGDLARWTTDGQIVFAGRVDDQVKIRGFRIEPGEVQAVIATHPEVGQVAVVAREEGPGDARLVAYVVAAADGTQKAHAAELAADVRQFTRNRLPDHMVPSAVVVLDALPLTGSGKLDRRALPAPEHTAGGGVSRPPADAREEALCAAFAQVLGVESVGAEDDFFALGGHSLLAIRLISRIRSALGAEADIRMLFQHPTPAALAVGLRNPRRSKPERPALRPMRRENRS</sequence>
<feature type="region of interest" description="Disordered" evidence="5">
    <location>
        <begin position="5362"/>
        <end position="5382"/>
    </location>
</feature>
<feature type="domain" description="Carrier" evidence="6">
    <location>
        <begin position="3140"/>
        <end position="3215"/>
    </location>
</feature>
<dbReference type="InterPro" id="IPR029058">
    <property type="entry name" value="AB_hydrolase_fold"/>
</dbReference>
<dbReference type="Gene3D" id="3.40.50.1820">
    <property type="entry name" value="alpha/beta hydrolase"/>
    <property type="match status" value="2"/>
</dbReference>
<dbReference type="InterPro" id="IPR001242">
    <property type="entry name" value="Condensation_dom"/>
</dbReference>
<dbReference type="Pfam" id="PF00501">
    <property type="entry name" value="AMP-binding"/>
    <property type="match status" value="5"/>
</dbReference>
<dbReference type="InterPro" id="IPR020845">
    <property type="entry name" value="AMP-binding_CS"/>
</dbReference>
<dbReference type="InterPro" id="IPR010071">
    <property type="entry name" value="AA_adenyl_dom"/>
</dbReference>
<dbReference type="PROSITE" id="PS00455">
    <property type="entry name" value="AMP_BINDING"/>
    <property type="match status" value="5"/>
</dbReference>
<accession>L8NY83</accession>
<proteinExistence type="inferred from homology"/>
<keyword evidence="3" id="KW-0596">Phosphopantetheine</keyword>
<dbReference type="Gene3D" id="3.40.50.980">
    <property type="match status" value="8"/>
</dbReference>
<comment type="caution">
    <text evidence="7">The sequence shown here is derived from an EMBL/GenBank/DDBJ whole genome shotgun (WGS) entry which is preliminary data.</text>
</comment>
<dbReference type="FunFam" id="3.40.50.980:FF:000001">
    <property type="entry name" value="Non-ribosomal peptide synthetase"/>
    <property type="match status" value="5"/>
</dbReference>
<dbReference type="PROSITE" id="PS50075">
    <property type="entry name" value="CARRIER"/>
    <property type="match status" value="5"/>
</dbReference>
<dbReference type="SUPFAM" id="SSF56801">
    <property type="entry name" value="Acetyl-CoA synthetase-like"/>
    <property type="match status" value="5"/>
</dbReference>
<dbReference type="PATRIC" id="fig|1160705.3.peg.8679"/>
<evidence type="ECO:0000256" key="4">
    <source>
        <dbReference type="ARBA" id="ARBA00022553"/>
    </source>
</evidence>
<dbReference type="FunFam" id="1.10.1200.10:FF:000016">
    <property type="entry name" value="Non-ribosomal peptide synthase"/>
    <property type="match status" value="4"/>
</dbReference>
<dbReference type="Pfam" id="PF00668">
    <property type="entry name" value="Condensation"/>
    <property type="match status" value="5"/>
</dbReference>
<evidence type="ECO:0000313" key="7">
    <source>
        <dbReference type="EMBL" id="ELS50256.1"/>
    </source>
</evidence>
<evidence type="ECO:0000256" key="2">
    <source>
        <dbReference type="ARBA" id="ARBA00006432"/>
    </source>
</evidence>
<protein>
    <submittedName>
        <fullName evidence="7">Putative Nonribosomal peptide synthetase</fullName>
    </submittedName>
</protein>
<dbReference type="PANTHER" id="PTHR45527:SF1">
    <property type="entry name" value="FATTY ACID SYNTHASE"/>
    <property type="match status" value="1"/>
</dbReference>
<dbReference type="SUPFAM" id="SSF52777">
    <property type="entry name" value="CoA-dependent acyltransferases"/>
    <property type="match status" value="10"/>
</dbReference>
<name>L8NY83_STRVR</name>
<dbReference type="Gene3D" id="2.30.38.10">
    <property type="entry name" value="Luciferase, Domain 3"/>
    <property type="match status" value="4"/>
</dbReference>
<dbReference type="GO" id="GO:0017000">
    <property type="term" value="P:antibiotic biosynthetic process"/>
    <property type="evidence" value="ECO:0007669"/>
    <property type="project" value="UniProtKB-ARBA"/>
</dbReference>
<feature type="domain" description="Carrier" evidence="6">
    <location>
        <begin position="2032"/>
        <end position="2109"/>
    </location>
</feature>
<dbReference type="InterPro" id="IPR042099">
    <property type="entry name" value="ANL_N_sf"/>
</dbReference>
<dbReference type="InterPro" id="IPR045851">
    <property type="entry name" value="AMP-bd_C_sf"/>
</dbReference>
<gene>
    <name evidence="7" type="ORF">STVIR_8784</name>
</gene>
<dbReference type="GO" id="GO:0072330">
    <property type="term" value="P:monocarboxylic acid biosynthetic process"/>
    <property type="evidence" value="ECO:0007669"/>
    <property type="project" value="UniProtKB-ARBA"/>
</dbReference>
<dbReference type="InterPro" id="IPR009081">
    <property type="entry name" value="PP-bd_ACP"/>
</dbReference>
<reference evidence="7 8" key="1">
    <citation type="journal article" date="2013" name="Genome Announc.">
        <title>Draft Genome Sequence of Streptomyces viridochromogenes Strain Tu57, Producer of Avilamycin.</title>
        <authorList>
            <person name="Gruning B.A."/>
            <person name="Erxleben A."/>
            <person name="Hahnlein A."/>
            <person name="Gunther S."/>
        </authorList>
    </citation>
    <scope>NUCLEOTIDE SEQUENCE [LARGE SCALE GENOMIC DNA]</scope>
    <source>
        <strain evidence="7 8">Tue57</strain>
    </source>
</reference>
<dbReference type="InterPro" id="IPR000873">
    <property type="entry name" value="AMP-dep_synth/lig_dom"/>
</dbReference>
<dbReference type="InterPro" id="IPR025110">
    <property type="entry name" value="AMP-bd_C"/>
</dbReference>
<dbReference type="GO" id="GO:0008610">
    <property type="term" value="P:lipid biosynthetic process"/>
    <property type="evidence" value="ECO:0007669"/>
    <property type="project" value="UniProtKB-ARBA"/>
</dbReference>
<dbReference type="GO" id="GO:0044550">
    <property type="term" value="P:secondary metabolite biosynthetic process"/>
    <property type="evidence" value="ECO:0007669"/>
    <property type="project" value="TreeGrafter"/>
</dbReference>
<feature type="region of interest" description="Disordered" evidence="5">
    <location>
        <begin position="5451"/>
        <end position="5474"/>
    </location>
</feature>
<dbReference type="Proteomes" id="UP000011205">
    <property type="component" value="Unassembled WGS sequence"/>
</dbReference>
<evidence type="ECO:0000256" key="3">
    <source>
        <dbReference type="ARBA" id="ARBA00022450"/>
    </source>
</evidence>
<dbReference type="InterPro" id="IPR006162">
    <property type="entry name" value="Ppantetheine_attach_site"/>
</dbReference>
<evidence type="ECO:0000313" key="8">
    <source>
        <dbReference type="Proteomes" id="UP000011205"/>
    </source>
</evidence>
<evidence type="ECO:0000256" key="5">
    <source>
        <dbReference type="SAM" id="MobiDB-lite"/>
    </source>
</evidence>
<dbReference type="SUPFAM" id="SSF47336">
    <property type="entry name" value="ACP-like"/>
    <property type="match status" value="5"/>
</dbReference>
<dbReference type="Gene3D" id="3.30.300.30">
    <property type="match status" value="5"/>
</dbReference>
<dbReference type="FunFam" id="3.30.559.10:FF:000012">
    <property type="entry name" value="Non-ribosomal peptide synthetase"/>
    <property type="match status" value="1"/>
</dbReference>
<feature type="domain" description="Carrier" evidence="6">
    <location>
        <begin position="5381"/>
        <end position="5456"/>
    </location>
</feature>
<dbReference type="Pfam" id="PF00550">
    <property type="entry name" value="PP-binding"/>
    <property type="match status" value="5"/>
</dbReference>
<keyword evidence="4" id="KW-0597">Phosphoprotein</keyword>
<comment type="similarity">
    <text evidence="2">Belongs to the ATP-dependent AMP-binding enzyme family.</text>
</comment>
<dbReference type="FunFam" id="3.30.300.30:FF:000010">
    <property type="entry name" value="Enterobactin synthetase component F"/>
    <property type="match status" value="5"/>
</dbReference>
<dbReference type="CDD" id="cd19540">
    <property type="entry name" value="LCL_NRPS-like"/>
    <property type="match status" value="4"/>
</dbReference>
<evidence type="ECO:0000259" key="6">
    <source>
        <dbReference type="PROSITE" id="PS50075"/>
    </source>
</evidence>
<dbReference type="FunFam" id="1.10.1200.10:FF:000005">
    <property type="entry name" value="Nonribosomal peptide synthetase 1"/>
    <property type="match status" value="1"/>
</dbReference>
<comment type="cofactor">
    <cofactor evidence="1">
        <name>pantetheine 4'-phosphate</name>
        <dbReference type="ChEBI" id="CHEBI:47942"/>
    </cofactor>
</comment>
<dbReference type="EMBL" id="AMLP01000288">
    <property type="protein sequence ID" value="ELS50256.1"/>
    <property type="molecule type" value="Genomic_DNA"/>
</dbReference>
<feature type="domain" description="Carrier" evidence="6">
    <location>
        <begin position="4251"/>
        <end position="4327"/>
    </location>
</feature>
<organism evidence="7 8">
    <name type="scientific">Streptomyces viridochromogenes Tue57</name>
    <dbReference type="NCBI Taxonomy" id="1160705"/>
    <lineage>
        <taxon>Bacteria</taxon>
        <taxon>Bacillati</taxon>
        <taxon>Actinomycetota</taxon>
        <taxon>Actinomycetes</taxon>
        <taxon>Kitasatosporales</taxon>
        <taxon>Streptomycetaceae</taxon>
        <taxon>Streptomyces</taxon>
    </lineage>
</organism>
<dbReference type="Gene3D" id="3.30.559.30">
    <property type="entry name" value="Nonribosomal peptide synthetase, condensation domain"/>
    <property type="match status" value="5"/>
</dbReference>
<dbReference type="PANTHER" id="PTHR45527">
    <property type="entry name" value="NONRIBOSOMAL PEPTIDE SYNTHETASE"/>
    <property type="match status" value="1"/>
</dbReference>
<dbReference type="GO" id="GO:0005829">
    <property type="term" value="C:cytosol"/>
    <property type="evidence" value="ECO:0007669"/>
    <property type="project" value="TreeGrafter"/>
</dbReference>
<dbReference type="GO" id="GO:0031177">
    <property type="term" value="F:phosphopantetheine binding"/>
    <property type="evidence" value="ECO:0007669"/>
    <property type="project" value="InterPro"/>
</dbReference>
<dbReference type="SMART" id="SM00823">
    <property type="entry name" value="PKS_PP"/>
    <property type="match status" value="5"/>
</dbReference>
<dbReference type="Gene3D" id="1.10.1200.10">
    <property type="entry name" value="ACP-like"/>
    <property type="match status" value="3"/>
</dbReference>
<dbReference type="NCBIfam" id="NF003417">
    <property type="entry name" value="PRK04813.1"/>
    <property type="match status" value="5"/>
</dbReference>
<dbReference type="CDD" id="cd12117">
    <property type="entry name" value="A_NRPS_Srf_like"/>
    <property type="match status" value="1"/>
</dbReference>
<dbReference type="NCBIfam" id="TIGR01733">
    <property type="entry name" value="AA-adenyl-dom"/>
    <property type="match status" value="5"/>
</dbReference>
<dbReference type="CDD" id="cd19544">
    <property type="entry name" value="E-C_NRPS"/>
    <property type="match status" value="1"/>
</dbReference>